<evidence type="ECO:0000256" key="2">
    <source>
        <dbReference type="ARBA" id="ARBA00012755"/>
    </source>
</evidence>
<dbReference type="AlphaFoldDB" id="A0A9P8EWA9"/>
<keyword evidence="4" id="KW-0472">Membrane</keyword>
<dbReference type="OrthoDB" id="2108802at2759"/>
<evidence type="ECO:0000256" key="4">
    <source>
        <dbReference type="SAM" id="Phobius"/>
    </source>
</evidence>
<dbReference type="GO" id="GO:0004557">
    <property type="term" value="F:alpha-galactosidase activity"/>
    <property type="evidence" value="ECO:0007669"/>
    <property type="project" value="UniProtKB-EC"/>
</dbReference>
<feature type="non-terminal residue" evidence="6">
    <location>
        <position position="1"/>
    </location>
</feature>
<evidence type="ECO:0000256" key="1">
    <source>
        <dbReference type="ARBA" id="ARBA00001255"/>
    </source>
</evidence>
<proteinExistence type="predicted"/>
<reference evidence="6" key="1">
    <citation type="journal article" date="2021" name="J Fungi (Basel)">
        <title>Virulence traits and population genomics of the black yeast Aureobasidium melanogenum.</title>
        <authorList>
            <person name="Cernosa A."/>
            <person name="Sun X."/>
            <person name="Gostincar C."/>
            <person name="Fang C."/>
            <person name="Gunde-Cimerman N."/>
            <person name="Song Z."/>
        </authorList>
    </citation>
    <scope>NUCLEOTIDE SEQUENCE</scope>
    <source>
        <strain evidence="6">EXF-9911</strain>
    </source>
</reference>
<feature type="transmembrane region" description="Helical" evidence="4">
    <location>
        <begin position="32"/>
        <end position="57"/>
    </location>
</feature>
<evidence type="ECO:0000313" key="6">
    <source>
        <dbReference type="EMBL" id="KAG9699333.1"/>
    </source>
</evidence>
<dbReference type="InterPro" id="IPR017853">
    <property type="entry name" value="GH"/>
</dbReference>
<dbReference type="PANTHER" id="PTHR35273:SF2">
    <property type="entry name" value="ALPHA-GALACTOSIDASE"/>
    <property type="match status" value="1"/>
</dbReference>
<gene>
    <name evidence="6" type="ORF">KCU76_g1570</name>
</gene>
<comment type="catalytic activity">
    <reaction evidence="1">
        <text>Hydrolysis of terminal, non-reducing alpha-D-galactose residues in alpha-D-galactosides, including galactose oligosaccharides, galactomannans and galactolipids.</text>
        <dbReference type="EC" id="3.2.1.22"/>
    </reaction>
</comment>
<reference evidence="6" key="2">
    <citation type="submission" date="2021-08" db="EMBL/GenBank/DDBJ databases">
        <authorList>
            <person name="Gostincar C."/>
            <person name="Sun X."/>
            <person name="Song Z."/>
            <person name="Gunde-Cimerman N."/>
        </authorList>
    </citation>
    <scope>NUCLEOTIDE SEQUENCE</scope>
    <source>
        <strain evidence="6">EXF-9911</strain>
    </source>
</reference>
<protein>
    <recommendedName>
        <fullName evidence="2">alpha-galactosidase</fullName>
        <ecNumber evidence="2">3.2.1.22</ecNumber>
    </recommendedName>
</protein>
<dbReference type="Pfam" id="PF03537">
    <property type="entry name" value="Glyco_hydro_114"/>
    <property type="match status" value="1"/>
</dbReference>
<dbReference type="EMBL" id="JAHFXF010000035">
    <property type="protein sequence ID" value="KAG9699333.1"/>
    <property type="molecule type" value="Genomic_DNA"/>
</dbReference>
<dbReference type="Proteomes" id="UP000779574">
    <property type="component" value="Unassembled WGS sequence"/>
</dbReference>
<dbReference type="EC" id="3.2.1.22" evidence="2"/>
<name>A0A9P8EWA9_AURME</name>
<dbReference type="SUPFAM" id="SSF51445">
    <property type="entry name" value="(Trans)glycosidases"/>
    <property type="match status" value="1"/>
</dbReference>
<accession>A0A9P8EWA9</accession>
<feature type="domain" description="Glycoside-hydrolase family GH114 TIM-barrel" evidence="5">
    <location>
        <begin position="115"/>
        <end position="345"/>
    </location>
</feature>
<sequence length="361" mass="38278">MEEVHKTSSSSPLYNDEKVPPRKISCFRRHRYRTLAAVAGTIALLGITLGVGLGVGLTNAGEAPKSSSTVTADRRSASPAATASQGPACQGGLLSGLGDLLTNTTPLWQPPPGASWQIVLSKPIDATNALAPALSVYDIDMYGNTALTIQQMHSQGIKVICYFSAGSWETYRPDAGLFAPQDIGTNLNGWPGERWLNTQSKGVRDIMANRIKLAAEKGCDAVDPDNIDGFETQTGFPLTPSTALDYLTFLSLTAANYNMAIGLKNAGAIAKNATCLVEFAIIESCINNGECSIYQNFIAAGKPVFQIEYPLGAPGYVTSQALARSCKINGNVGYSEIIKGKDLGGWVEYCDGTVFNTATYG</sequence>
<comment type="caution">
    <text evidence="6">The sequence shown here is derived from an EMBL/GenBank/DDBJ whole genome shotgun (WGS) entry which is preliminary data.</text>
</comment>
<evidence type="ECO:0000313" key="7">
    <source>
        <dbReference type="Proteomes" id="UP000779574"/>
    </source>
</evidence>
<keyword evidence="6" id="KW-0378">Hydrolase</keyword>
<feature type="region of interest" description="Disordered" evidence="3">
    <location>
        <begin position="62"/>
        <end position="87"/>
    </location>
</feature>
<keyword evidence="4" id="KW-0812">Transmembrane</keyword>
<evidence type="ECO:0000256" key="3">
    <source>
        <dbReference type="SAM" id="MobiDB-lite"/>
    </source>
</evidence>
<evidence type="ECO:0000259" key="5">
    <source>
        <dbReference type="Pfam" id="PF03537"/>
    </source>
</evidence>
<dbReference type="PANTHER" id="PTHR35273">
    <property type="entry name" value="ALPHA-1,4 POLYGALACTOSAMINIDASE, PUTATIVE (AFU_ORTHOLOGUE AFUA_3G07890)-RELATED"/>
    <property type="match status" value="1"/>
</dbReference>
<dbReference type="InterPro" id="IPR013785">
    <property type="entry name" value="Aldolase_TIM"/>
</dbReference>
<keyword evidence="4" id="KW-1133">Transmembrane helix</keyword>
<dbReference type="InterPro" id="IPR004352">
    <property type="entry name" value="GH114_TIM-barrel"/>
</dbReference>
<organism evidence="6 7">
    <name type="scientific">Aureobasidium melanogenum</name>
    <name type="common">Aureobasidium pullulans var. melanogenum</name>
    <dbReference type="NCBI Taxonomy" id="46634"/>
    <lineage>
        <taxon>Eukaryota</taxon>
        <taxon>Fungi</taxon>
        <taxon>Dikarya</taxon>
        <taxon>Ascomycota</taxon>
        <taxon>Pezizomycotina</taxon>
        <taxon>Dothideomycetes</taxon>
        <taxon>Dothideomycetidae</taxon>
        <taxon>Dothideales</taxon>
        <taxon>Saccotheciaceae</taxon>
        <taxon>Aureobasidium</taxon>
    </lineage>
</organism>
<dbReference type="Gene3D" id="3.20.20.70">
    <property type="entry name" value="Aldolase class I"/>
    <property type="match status" value="1"/>
</dbReference>